<dbReference type="GO" id="GO:0003677">
    <property type="term" value="F:DNA binding"/>
    <property type="evidence" value="ECO:0007669"/>
    <property type="project" value="UniProtKB-KW"/>
</dbReference>
<feature type="domain" description="C2H2-type" evidence="14">
    <location>
        <begin position="218"/>
        <end position="245"/>
    </location>
</feature>
<keyword evidence="9" id="KW-0238">DNA-binding</keyword>
<feature type="domain" description="C2H2-type" evidence="14">
    <location>
        <begin position="274"/>
        <end position="301"/>
    </location>
</feature>
<feature type="domain" description="C2H2-type" evidence="14">
    <location>
        <begin position="358"/>
        <end position="385"/>
    </location>
</feature>
<dbReference type="PROSITE" id="PS50157">
    <property type="entry name" value="ZINC_FINGER_C2H2_2"/>
    <property type="match status" value="7"/>
</dbReference>
<feature type="compositionally biased region" description="Polar residues" evidence="13">
    <location>
        <begin position="135"/>
        <end position="156"/>
    </location>
</feature>
<gene>
    <name evidence="15" type="primary">LOC114641700</name>
</gene>
<feature type="domain" description="C2H2-type" evidence="14">
    <location>
        <begin position="246"/>
        <end position="273"/>
    </location>
</feature>
<dbReference type="PANTHER" id="PTHR24394">
    <property type="entry name" value="ZINC FINGER PROTEIN"/>
    <property type="match status" value="1"/>
</dbReference>
<dbReference type="RefSeq" id="XP_051783536.1">
    <property type="nucleotide sequence ID" value="XM_051927576.1"/>
</dbReference>
<feature type="domain" description="C2H2-type" evidence="14">
    <location>
        <begin position="302"/>
        <end position="329"/>
    </location>
</feature>
<dbReference type="GeneID" id="114641700"/>
<keyword evidence="11" id="KW-0539">Nucleus</keyword>
<proteinExistence type="inferred from homology"/>
<dbReference type="Proteomes" id="UP000694620">
    <property type="component" value="Unassembled WGS sequence"/>
</dbReference>
<comment type="subcellular location">
    <subcellularLocation>
        <location evidence="2">Nucleus</location>
    </subcellularLocation>
</comment>
<protein>
    <submittedName>
        <fullName evidence="15">Zinc finger protein 664-like</fullName>
    </submittedName>
</protein>
<feature type="domain" description="C2H2-type" evidence="14">
    <location>
        <begin position="386"/>
        <end position="413"/>
    </location>
</feature>
<evidence type="ECO:0000256" key="9">
    <source>
        <dbReference type="ARBA" id="ARBA00023125"/>
    </source>
</evidence>
<dbReference type="AlphaFoldDB" id="A0A8C4TF70"/>
<evidence type="ECO:0000256" key="7">
    <source>
        <dbReference type="ARBA" id="ARBA00022833"/>
    </source>
</evidence>
<feature type="compositionally biased region" description="Polar residues" evidence="13">
    <location>
        <begin position="171"/>
        <end position="186"/>
    </location>
</feature>
<dbReference type="SMART" id="SM00355">
    <property type="entry name" value="ZnF_C2H2"/>
    <property type="match status" value="7"/>
</dbReference>
<evidence type="ECO:0000256" key="8">
    <source>
        <dbReference type="ARBA" id="ARBA00023015"/>
    </source>
</evidence>
<dbReference type="Pfam" id="PF00096">
    <property type="entry name" value="zf-C2H2"/>
    <property type="match status" value="5"/>
</dbReference>
<evidence type="ECO:0000313" key="16">
    <source>
        <dbReference type="Proteomes" id="UP000694620"/>
    </source>
</evidence>
<dbReference type="Gene3D" id="3.30.160.60">
    <property type="entry name" value="Classic Zinc Finger"/>
    <property type="match status" value="7"/>
</dbReference>
<dbReference type="FunFam" id="3.30.160.60:FF:002343">
    <property type="entry name" value="Zinc finger protein 33A"/>
    <property type="match status" value="3"/>
</dbReference>
<evidence type="ECO:0000256" key="1">
    <source>
        <dbReference type="ARBA" id="ARBA00003767"/>
    </source>
</evidence>
<accession>A0A8C4TF70</accession>
<evidence type="ECO:0000256" key="12">
    <source>
        <dbReference type="PROSITE-ProRule" id="PRU00042"/>
    </source>
</evidence>
<feature type="domain" description="C2H2-type" evidence="14">
    <location>
        <begin position="330"/>
        <end position="357"/>
    </location>
</feature>
<comment type="function">
    <text evidence="1">May be involved in transcriptional regulation.</text>
</comment>
<sequence length="414" mass="46509">MASVHDDGMDDRLALFKQDACEWGASVDVSVKSEDCEGRISVFKEEECEGEIVQVTVGDAEDSSVGLELQSHDPGNVFLHDICEQSHSGLRPRVAEMGRLSALQKSVELKCELAEFEEETDEGHGRGEEEPSWSAGINSQDNGGFSMSSSAQTTFQCRLPNKQDEKKMKKSTSGSPNLTATSFQCRSVTDVRQRRTGAITSDQQVHKHRRIHTTEKAHCCSECGKQFSQISRLQRHTRIHTGEKPYSCSECGKQFSQISHLHSHKRIHTGEKPHCCPECGKRFSQISHLQRHARIHTGEKPFSCSECGKLFSQLSHLQSHQRIHTGEKPYCCPKCGKRFSDSSTLRRHAHIHTGEKLYCCSECGKRFSVSSALWQHTRIHTGEKPFSCSECGKQFSHIRSLHSHTRIHTGEKAH</sequence>
<dbReference type="GO" id="GO:0008270">
    <property type="term" value="F:zinc ion binding"/>
    <property type="evidence" value="ECO:0007669"/>
    <property type="project" value="UniProtKB-KW"/>
</dbReference>
<evidence type="ECO:0000256" key="6">
    <source>
        <dbReference type="ARBA" id="ARBA00022771"/>
    </source>
</evidence>
<reference evidence="15" key="2">
    <citation type="submission" date="2025-09" db="UniProtKB">
        <authorList>
            <consortium name="Ensembl"/>
        </authorList>
    </citation>
    <scope>IDENTIFICATION</scope>
</reference>
<reference evidence="15" key="1">
    <citation type="submission" date="2025-08" db="UniProtKB">
        <authorList>
            <consortium name="Ensembl"/>
        </authorList>
    </citation>
    <scope>IDENTIFICATION</scope>
</reference>
<dbReference type="InterPro" id="IPR013087">
    <property type="entry name" value="Znf_C2H2_type"/>
</dbReference>
<dbReference type="PROSITE" id="PS00028">
    <property type="entry name" value="ZINC_FINGER_C2H2_1"/>
    <property type="match status" value="7"/>
</dbReference>
<keyword evidence="6 12" id="KW-0863">Zinc-finger</keyword>
<comment type="similarity">
    <text evidence="3">Belongs to the krueppel C2H2-type zinc-finger protein family.</text>
</comment>
<evidence type="ECO:0000256" key="2">
    <source>
        <dbReference type="ARBA" id="ARBA00004123"/>
    </source>
</evidence>
<keyword evidence="10" id="KW-0804">Transcription</keyword>
<evidence type="ECO:0000256" key="13">
    <source>
        <dbReference type="SAM" id="MobiDB-lite"/>
    </source>
</evidence>
<keyword evidence="16" id="KW-1185">Reference proteome</keyword>
<keyword evidence="8" id="KW-0805">Transcription regulation</keyword>
<dbReference type="OrthoDB" id="6077919at2759"/>
<evidence type="ECO:0000256" key="11">
    <source>
        <dbReference type="ARBA" id="ARBA00023242"/>
    </source>
</evidence>
<dbReference type="FunFam" id="3.30.160.60:FF:002281">
    <property type="match status" value="1"/>
</dbReference>
<evidence type="ECO:0000259" key="14">
    <source>
        <dbReference type="PROSITE" id="PS50157"/>
    </source>
</evidence>
<dbReference type="SUPFAM" id="SSF57667">
    <property type="entry name" value="beta-beta-alpha zinc fingers"/>
    <property type="match status" value="4"/>
</dbReference>
<keyword evidence="4" id="KW-0479">Metal-binding</keyword>
<name>A0A8C4TF70_ERPCA</name>
<evidence type="ECO:0000256" key="3">
    <source>
        <dbReference type="ARBA" id="ARBA00006991"/>
    </source>
</evidence>
<evidence type="ECO:0000256" key="4">
    <source>
        <dbReference type="ARBA" id="ARBA00022723"/>
    </source>
</evidence>
<evidence type="ECO:0000313" key="15">
    <source>
        <dbReference type="Ensembl" id="ENSECRP00000029674.1"/>
    </source>
</evidence>
<dbReference type="GO" id="GO:0000981">
    <property type="term" value="F:DNA-binding transcription factor activity, RNA polymerase II-specific"/>
    <property type="evidence" value="ECO:0007669"/>
    <property type="project" value="TreeGrafter"/>
</dbReference>
<keyword evidence="5" id="KW-0677">Repeat</keyword>
<dbReference type="FunFam" id="3.30.160.60:FF:000295">
    <property type="entry name" value="zinc finger protein 19"/>
    <property type="match status" value="1"/>
</dbReference>
<organism evidence="15 16">
    <name type="scientific">Erpetoichthys calabaricus</name>
    <name type="common">Rope fish</name>
    <name type="synonym">Calamoichthys calabaricus</name>
    <dbReference type="NCBI Taxonomy" id="27687"/>
    <lineage>
        <taxon>Eukaryota</taxon>
        <taxon>Metazoa</taxon>
        <taxon>Chordata</taxon>
        <taxon>Craniata</taxon>
        <taxon>Vertebrata</taxon>
        <taxon>Euteleostomi</taxon>
        <taxon>Actinopterygii</taxon>
        <taxon>Polypteriformes</taxon>
        <taxon>Polypteridae</taxon>
        <taxon>Erpetoichthys</taxon>
    </lineage>
</organism>
<dbReference type="InterPro" id="IPR036236">
    <property type="entry name" value="Znf_C2H2_sf"/>
</dbReference>
<evidence type="ECO:0000256" key="5">
    <source>
        <dbReference type="ARBA" id="ARBA00022737"/>
    </source>
</evidence>
<dbReference type="FunFam" id="3.30.160.60:FF:000912">
    <property type="entry name" value="Zinc finger protein 660"/>
    <property type="match status" value="1"/>
</dbReference>
<keyword evidence="7" id="KW-0862">Zinc</keyword>
<dbReference type="FunFam" id="3.30.160.60:FF:000966">
    <property type="entry name" value="ZFP90 zinc finger protein"/>
    <property type="match status" value="1"/>
</dbReference>
<evidence type="ECO:0000256" key="10">
    <source>
        <dbReference type="ARBA" id="ARBA00023163"/>
    </source>
</evidence>
<dbReference type="PANTHER" id="PTHR24394:SF48">
    <property type="entry name" value="ZINC FINGER PROTEIN 771"/>
    <property type="match status" value="1"/>
</dbReference>
<feature type="region of interest" description="Disordered" evidence="13">
    <location>
        <begin position="116"/>
        <end position="186"/>
    </location>
</feature>
<dbReference type="Pfam" id="PF13465">
    <property type="entry name" value="zf-H2C2_2"/>
    <property type="match status" value="1"/>
</dbReference>
<dbReference type="Ensembl" id="ENSECRT00000030304.1">
    <property type="protein sequence ID" value="ENSECRP00000029674.1"/>
    <property type="gene ID" value="ENSECRG00000020140.1"/>
</dbReference>
<dbReference type="GeneTree" id="ENSGT01150000286952"/>
<dbReference type="GO" id="GO:0005634">
    <property type="term" value="C:nucleus"/>
    <property type="evidence" value="ECO:0007669"/>
    <property type="project" value="UniProtKB-SubCell"/>
</dbReference>